<proteinExistence type="predicted"/>
<dbReference type="EMBL" id="JABSTU010000003">
    <property type="protein sequence ID" value="KAH8035467.1"/>
    <property type="molecule type" value="Genomic_DNA"/>
</dbReference>
<reference evidence="1" key="1">
    <citation type="journal article" date="2020" name="Cell">
        <title>Large-Scale Comparative Analyses of Tick Genomes Elucidate Their Genetic Diversity and Vector Capacities.</title>
        <authorList>
            <consortium name="Tick Genome and Microbiome Consortium (TIGMIC)"/>
            <person name="Jia N."/>
            <person name="Wang J."/>
            <person name="Shi W."/>
            <person name="Du L."/>
            <person name="Sun Y."/>
            <person name="Zhan W."/>
            <person name="Jiang J.F."/>
            <person name="Wang Q."/>
            <person name="Zhang B."/>
            <person name="Ji P."/>
            <person name="Bell-Sakyi L."/>
            <person name="Cui X.M."/>
            <person name="Yuan T.T."/>
            <person name="Jiang B.G."/>
            <person name="Yang W.F."/>
            <person name="Lam T.T."/>
            <person name="Chang Q.C."/>
            <person name="Ding S.J."/>
            <person name="Wang X.J."/>
            <person name="Zhu J.G."/>
            <person name="Ruan X.D."/>
            <person name="Zhao L."/>
            <person name="Wei J.T."/>
            <person name="Ye R.Z."/>
            <person name="Que T.C."/>
            <person name="Du C.H."/>
            <person name="Zhou Y.H."/>
            <person name="Cheng J.X."/>
            <person name="Dai P.F."/>
            <person name="Guo W.B."/>
            <person name="Han X.H."/>
            <person name="Huang E.J."/>
            <person name="Li L.F."/>
            <person name="Wei W."/>
            <person name="Gao Y.C."/>
            <person name="Liu J.Z."/>
            <person name="Shao H.Z."/>
            <person name="Wang X."/>
            <person name="Wang C.C."/>
            <person name="Yang T.C."/>
            <person name="Huo Q.B."/>
            <person name="Li W."/>
            <person name="Chen H.Y."/>
            <person name="Chen S.E."/>
            <person name="Zhou L.G."/>
            <person name="Ni X.B."/>
            <person name="Tian J.H."/>
            <person name="Sheng Y."/>
            <person name="Liu T."/>
            <person name="Pan Y.S."/>
            <person name="Xia L.Y."/>
            <person name="Li J."/>
            <person name="Zhao F."/>
            <person name="Cao W.C."/>
        </authorList>
    </citation>
    <scope>NUCLEOTIDE SEQUENCE</scope>
    <source>
        <strain evidence="1">Rmic-2018</strain>
    </source>
</reference>
<sequence>MTAQLWPTGLVLRHLLPPPPDDDSVAMADWISPTSSPVADKSSRQWCLVLRLLQPHCSVLMDLEIEDVRTLILSDQPPVLQQTQFSRLQRLKFFPDEMNAVTQEQLFRMLCNIDKLTEACLGWCQLTDASLEALVASGTFAHLREFELNEVEYISGVGLRSLVAADSDLAALTIFGCDFVTRADIEQLREQVAQQNLDLVIRYFEL</sequence>
<accession>A0A9J6ELS8</accession>
<dbReference type="Gene3D" id="3.80.10.10">
    <property type="entry name" value="Ribonuclease Inhibitor"/>
    <property type="match status" value="1"/>
</dbReference>
<dbReference type="VEuPathDB" id="VectorBase:LOC119180603"/>
<reference evidence="1" key="2">
    <citation type="submission" date="2021-09" db="EMBL/GenBank/DDBJ databases">
        <authorList>
            <person name="Jia N."/>
            <person name="Wang J."/>
            <person name="Shi W."/>
            <person name="Du L."/>
            <person name="Sun Y."/>
            <person name="Zhan W."/>
            <person name="Jiang J."/>
            <person name="Wang Q."/>
            <person name="Zhang B."/>
            <person name="Ji P."/>
            <person name="Sakyi L.B."/>
            <person name="Cui X."/>
            <person name="Yuan T."/>
            <person name="Jiang B."/>
            <person name="Yang W."/>
            <person name="Lam T.T.-Y."/>
            <person name="Chang Q."/>
            <person name="Ding S."/>
            <person name="Wang X."/>
            <person name="Zhu J."/>
            <person name="Ruan X."/>
            <person name="Zhao L."/>
            <person name="Wei J."/>
            <person name="Que T."/>
            <person name="Du C."/>
            <person name="Cheng J."/>
            <person name="Dai P."/>
            <person name="Han X."/>
            <person name="Huang E."/>
            <person name="Gao Y."/>
            <person name="Liu J."/>
            <person name="Shao H."/>
            <person name="Ye R."/>
            <person name="Li L."/>
            <person name="Wei W."/>
            <person name="Wang X."/>
            <person name="Wang C."/>
            <person name="Huo Q."/>
            <person name="Li W."/>
            <person name="Guo W."/>
            <person name="Chen H."/>
            <person name="Chen S."/>
            <person name="Zhou L."/>
            <person name="Zhou L."/>
            <person name="Ni X."/>
            <person name="Tian J."/>
            <person name="Zhou Y."/>
            <person name="Sheng Y."/>
            <person name="Liu T."/>
            <person name="Pan Y."/>
            <person name="Xia L."/>
            <person name="Li J."/>
            <person name="Zhao F."/>
            <person name="Cao W."/>
        </authorList>
    </citation>
    <scope>NUCLEOTIDE SEQUENCE</scope>
    <source>
        <strain evidence="1">Rmic-2018</strain>
        <tissue evidence="1">Larvae</tissue>
    </source>
</reference>
<keyword evidence="2" id="KW-1185">Reference proteome</keyword>
<dbReference type="AlphaFoldDB" id="A0A9J6ELS8"/>
<evidence type="ECO:0000313" key="2">
    <source>
        <dbReference type="Proteomes" id="UP000821866"/>
    </source>
</evidence>
<organism evidence="1 2">
    <name type="scientific">Rhipicephalus microplus</name>
    <name type="common">Cattle tick</name>
    <name type="synonym">Boophilus microplus</name>
    <dbReference type="NCBI Taxonomy" id="6941"/>
    <lineage>
        <taxon>Eukaryota</taxon>
        <taxon>Metazoa</taxon>
        <taxon>Ecdysozoa</taxon>
        <taxon>Arthropoda</taxon>
        <taxon>Chelicerata</taxon>
        <taxon>Arachnida</taxon>
        <taxon>Acari</taxon>
        <taxon>Parasitiformes</taxon>
        <taxon>Ixodida</taxon>
        <taxon>Ixodoidea</taxon>
        <taxon>Ixodidae</taxon>
        <taxon>Rhipicephalinae</taxon>
        <taxon>Rhipicephalus</taxon>
        <taxon>Boophilus</taxon>
    </lineage>
</organism>
<name>A0A9J6ELS8_RHIMP</name>
<dbReference type="Proteomes" id="UP000821866">
    <property type="component" value="Chromosome 11"/>
</dbReference>
<dbReference type="InterPro" id="IPR032675">
    <property type="entry name" value="LRR_dom_sf"/>
</dbReference>
<gene>
    <name evidence="1" type="ORF">HPB51_005702</name>
</gene>
<comment type="caution">
    <text evidence="1">The sequence shown here is derived from an EMBL/GenBank/DDBJ whole genome shotgun (WGS) entry which is preliminary data.</text>
</comment>
<dbReference type="SUPFAM" id="SSF52047">
    <property type="entry name" value="RNI-like"/>
    <property type="match status" value="1"/>
</dbReference>
<evidence type="ECO:0000313" key="1">
    <source>
        <dbReference type="EMBL" id="KAH8035467.1"/>
    </source>
</evidence>
<protein>
    <submittedName>
        <fullName evidence="1">Uncharacterized protein</fullName>
    </submittedName>
</protein>